<sequence length="81" mass="9287">MRFGKKGNLSARYVGPHKILRRIGKVAYEHELPNDLASVHPIFHVSLLKKCVEDRTYIVPLESLGVKENLSYEEVLIEILD</sequence>
<feature type="domain" description="Tf2-1-like SH3-like" evidence="1">
    <location>
        <begin position="3"/>
        <end position="52"/>
    </location>
</feature>
<dbReference type="InterPro" id="IPR056924">
    <property type="entry name" value="SH3_Tf2-1"/>
</dbReference>
<gene>
    <name evidence="2" type="ORF">MTR67_026133</name>
</gene>
<keyword evidence="3" id="KW-1185">Reference proteome</keyword>
<dbReference type="PANTHER" id="PTHR46148">
    <property type="entry name" value="CHROMO DOMAIN-CONTAINING PROTEIN"/>
    <property type="match status" value="1"/>
</dbReference>
<accession>A0AAF0R270</accession>
<dbReference type="AlphaFoldDB" id="A0AAF0R270"/>
<dbReference type="Pfam" id="PF24626">
    <property type="entry name" value="SH3_Tf2-1"/>
    <property type="match status" value="1"/>
</dbReference>
<evidence type="ECO:0000313" key="2">
    <source>
        <dbReference type="EMBL" id="WMV32748.1"/>
    </source>
</evidence>
<proteinExistence type="predicted"/>
<dbReference type="Proteomes" id="UP001234989">
    <property type="component" value="Chromosome 6"/>
</dbReference>
<evidence type="ECO:0000259" key="1">
    <source>
        <dbReference type="Pfam" id="PF24626"/>
    </source>
</evidence>
<name>A0AAF0R270_SOLVR</name>
<dbReference type="PANTHER" id="PTHR46148:SF57">
    <property type="entry name" value="OS12G0499874 PROTEIN"/>
    <property type="match status" value="1"/>
</dbReference>
<organism evidence="2 3">
    <name type="scientific">Solanum verrucosum</name>
    <dbReference type="NCBI Taxonomy" id="315347"/>
    <lineage>
        <taxon>Eukaryota</taxon>
        <taxon>Viridiplantae</taxon>
        <taxon>Streptophyta</taxon>
        <taxon>Embryophyta</taxon>
        <taxon>Tracheophyta</taxon>
        <taxon>Spermatophyta</taxon>
        <taxon>Magnoliopsida</taxon>
        <taxon>eudicotyledons</taxon>
        <taxon>Gunneridae</taxon>
        <taxon>Pentapetalae</taxon>
        <taxon>asterids</taxon>
        <taxon>lamiids</taxon>
        <taxon>Solanales</taxon>
        <taxon>Solanaceae</taxon>
        <taxon>Solanoideae</taxon>
        <taxon>Solaneae</taxon>
        <taxon>Solanum</taxon>
    </lineage>
</organism>
<dbReference type="EMBL" id="CP133617">
    <property type="protein sequence ID" value="WMV32748.1"/>
    <property type="molecule type" value="Genomic_DNA"/>
</dbReference>
<reference evidence="2" key="1">
    <citation type="submission" date="2023-08" db="EMBL/GenBank/DDBJ databases">
        <title>A de novo genome assembly of Solanum verrucosum Schlechtendal, a Mexican diploid species geographically isolated from the other diploid A-genome species in potato relatives.</title>
        <authorList>
            <person name="Hosaka K."/>
        </authorList>
    </citation>
    <scope>NUCLEOTIDE SEQUENCE</scope>
    <source>
        <tissue evidence="2">Young leaves</tissue>
    </source>
</reference>
<evidence type="ECO:0000313" key="3">
    <source>
        <dbReference type="Proteomes" id="UP001234989"/>
    </source>
</evidence>
<protein>
    <recommendedName>
        <fullName evidence="1">Tf2-1-like SH3-like domain-containing protein</fullName>
    </recommendedName>
</protein>